<dbReference type="RefSeq" id="WP_091118845.1">
    <property type="nucleotide sequence ID" value="NZ_FOLB01000001.1"/>
</dbReference>
<dbReference type="GO" id="GO:0004519">
    <property type="term" value="F:endonuclease activity"/>
    <property type="evidence" value="ECO:0007669"/>
    <property type="project" value="UniProtKB-KW"/>
</dbReference>
<keyword evidence="1" id="KW-0378">Hydrolase</keyword>
<evidence type="ECO:0000313" key="1">
    <source>
        <dbReference type="EMBL" id="SFB69714.1"/>
    </source>
</evidence>
<reference evidence="1 2" key="1">
    <citation type="submission" date="2016-10" db="EMBL/GenBank/DDBJ databases">
        <authorList>
            <person name="de Groot N.N."/>
        </authorList>
    </citation>
    <scope>NUCLEOTIDE SEQUENCE [LARGE SCALE GENOMIC DNA]</scope>
    <source>
        <strain evidence="1 2">CGMCC 1.7056</strain>
    </source>
</reference>
<keyword evidence="1" id="KW-0540">Nuclease</keyword>
<dbReference type="InterPro" id="IPR004211">
    <property type="entry name" value="Endonuclease_7"/>
</dbReference>
<evidence type="ECO:0000313" key="2">
    <source>
        <dbReference type="Proteomes" id="UP000198832"/>
    </source>
</evidence>
<organism evidence="1 2">
    <name type="scientific">Nocardioides terrae</name>
    <dbReference type="NCBI Taxonomy" id="574651"/>
    <lineage>
        <taxon>Bacteria</taxon>
        <taxon>Bacillati</taxon>
        <taxon>Actinomycetota</taxon>
        <taxon>Actinomycetes</taxon>
        <taxon>Propionibacteriales</taxon>
        <taxon>Nocardioidaceae</taxon>
        <taxon>Nocardioides</taxon>
    </lineage>
</organism>
<sequence length="156" mass="17743">MKRCTRCGETKPLDDFGRKGDRRRSHCKTCVAAYYRDYFARNPGKYAEHKARVAANRQRLMNNRVWRFNLPRETLETILSARDGMCWICGESPGTHIDHDHACCPGTRSCGACVRGVLCQPCNLGLGFFRDRTDVLLRAVDYLRSARPRIEGGSSD</sequence>
<dbReference type="AlphaFoldDB" id="A0A1I1D4I1"/>
<dbReference type="STRING" id="574651.SAMN04487968_1015"/>
<dbReference type="OrthoDB" id="581550at2"/>
<dbReference type="EMBL" id="FOLB01000001">
    <property type="protein sequence ID" value="SFB69714.1"/>
    <property type="molecule type" value="Genomic_DNA"/>
</dbReference>
<protein>
    <submittedName>
        <fullName evidence="1">Recombination endonuclease VII</fullName>
    </submittedName>
</protein>
<dbReference type="Proteomes" id="UP000198832">
    <property type="component" value="Unassembled WGS sequence"/>
</dbReference>
<dbReference type="InterPro" id="IPR044925">
    <property type="entry name" value="His-Me_finger_sf"/>
</dbReference>
<keyword evidence="2" id="KW-1185">Reference proteome</keyword>
<gene>
    <name evidence="1" type="ORF">SAMN04487968_1015</name>
</gene>
<accession>A0A1I1D4I1</accession>
<dbReference type="SUPFAM" id="SSF54060">
    <property type="entry name" value="His-Me finger endonucleases"/>
    <property type="match status" value="1"/>
</dbReference>
<name>A0A1I1D4I1_9ACTN</name>
<dbReference type="InterPro" id="IPR038563">
    <property type="entry name" value="Endonuclease_7_sf"/>
</dbReference>
<dbReference type="Gene3D" id="3.40.1800.10">
    <property type="entry name" value="His-Me finger endonucleases"/>
    <property type="match status" value="1"/>
</dbReference>
<proteinExistence type="predicted"/>
<keyword evidence="1" id="KW-0255">Endonuclease</keyword>
<dbReference type="Pfam" id="PF02945">
    <property type="entry name" value="Endonuclease_7"/>
    <property type="match status" value="1"/>
</dbReference>